<organism evidence="1 2">
    <name type="scientific">Moraxella canis</name>
    <dbReference type="NCBI Taxonomy" id="90239"/>
    <lineage>
        <taxon>Bacteria</taxon>
        <taxon>Pseudomonadati</taxon>
        <taxon>Pseudomonadota</taxon>
        <taxon>Gammaproteobacteria</taxon>
        <taxon>Moraxellales</taxon>
        <taxon>Moraxellaceae</taxon>
        <taxon>Moraxella</taxon>
    </lineage>
</organism>
<sequence>MGEASATAMGKIGNFAYNIGVSFNQEDIGTHRQTITPTAQTLQSLSTDEQLAITQDNQALLNANEVQRAWEMESGDEFEDKTVAGQIGTNRQESEKQHKAKICQAAEVSKDMCARYQNDKKTTWSSYDIAQWQIQGSGFLHRKKEMFVSDYKNEIVKYAKQYDIPPELLAGVVYSEFGGDPLFIDDIGYGTRSVLNSVGIGKPADKTSFGNISIQITRVREVHPTWGDAKIIASLKIPEKNIELVAEHLRIALNVDYSGIPAKDMGDEHIRIAGARYNRGLELTKEEIMQNTSYGDSILKRKSRIKELIK</sequence>
<keyword evidence="2" id="KW-1185">Reference proteome</keyword>
<dbReference type="Proteomes" id="UP001324384">
    <property type="component" value="Chromosome"/>
</dbReference>
<evidence type="ECO:0008006" key="3">
    <source>
        <dbReference type="Google" id="ProtNLM"/>
    </source>
</evidence>
<accession>A0ABZ0WXS1</accession>
<reference evidence="1 2" key="1">
    <citation type="submission" date="2023-12" db="EMBL/GenBank/DDBJ databases">
        <title>Genome sequencing and assembly of bacterial species from a model synthetic community.</title>
        <authorList>
            <person name="Hogle S.L."/>
        </authorList>
    </citation>
    <scope>NUCLEOTIDE SEQUENCE [LARGE SCALE GENOMIC DNA]</scope>
    <source>
        <strain evidence="1 2">HAMBI_2792</strain>
    </source>
</reference>
<gene>
    <name evidence="1" type="ORF">U0021_00125</name>
</gene>
<dbReference type="Gene3D" id="1.10.530.10">
    <property type="match status" value="1"/>
</dbReference>
<proteinExistence type="predicted"/>
<evidence type="ECO:0000313" key="2">
    <source>
        <dbReference type="Proteomes" id="UP001324384"/>
    </source>
</evidence>
<dbReference type="SUPFAM" id="SSF53955">
    <property type="entry name" value="Lysozyme-like"/>
    <property type="match status" value="1"/>
</dbReference>
<dbReference type="RefSeq" id="WP_162816787.1">
    <property type="nucleotide sequence ID" value="NZ_CP139961.1"/>
</dbReference>
<evidence type="ECO:0000313" key="1">
    <source>
        <dbReference type="EMBL" id="WQE04047.1"/>
    </source>
</evidence>
<dbReference type="EMBL" id="CP139961">
    <property type="protein sequence ID" value="WQE04047.1"/>
    <property type="molecule type" value="Genomic_DNA"/>
</dbReference>
<name>A0ABZ0WXS1_9GAMM</name>
<dbReference type="InterPro" id="IPR023346">
    <property type="entry name" value="Lysozyme-like_dom_sf"/>
</dbReference>
<protein>
    <recommendedName>
        <fullName evidence="3">Pesticin C-terminal domain-containing protein</fullName>
    </recommendedName>
</protein>